<evidence type="ECO:0000256" key="5">
    <source>
        <dbReference type="SAM" id="MobiDB-lite"/>
    </source>
</evidence>
<dbReference type="EMBL" id="MCGO01000008">
    <property type="protein sequence ID" value="ORY50090.1"/>
    <property type="molecule type" value="Genomic_DNA"/>
</dbReference>
<dbReference type="PANTHER" id="PTHR35678:SF1">
    <property type="entry name" value="PROTEIN STPG4"/>
    <property type="match status" value="1"/>
</dbReference>
<evidence type="ECO:0000313" key="7">
    <source>
        <dbReference type="Proteomes" id="UP000193642"/>
    </source>
</evidence>
<dbReference type="Proteomes" id="UP000193642">
    <property type="component" value="Unassembled WGS sequence"/>
</dbReference>
<dbReference type="OrthoDB" id="186871at2759"/>
<name>A0A1Y2CSP4_9FUNG</name>
<evidence type="ECO:0000313" key="6">
    <source>
        <dbReference type="EMBL" id="ORY50090.1"/>
    </source>
</evidence>
<keyword evidence="7" id="KW-1185">Reference proteome</keyword>
<comment type="caution">
    <text evidence="6">The sequence shown here is derived from an EMBL/GenBank/DDBJ whole genome shotgun (WGS) entry which is preliminary data.</text>
</comment>
<evidence type="ECO:0000256" key="2">
    <source>
        <dbReference type="ARBA" id="ARBA00004496"/>
    </source>
</evidence>
<proteinExistence type="predicted"/>
<dbReference type="PANTHER" id="PTHR35678">
    <property type="entry name" value="PROTEIN STPG4"/>
    <property type="match status" value="1"/>
</dbReference>
<comment type="subcellular location">
    <subcellularLocation>
        <location evidence="2">Cytoplasm</location>
    </subcellularLocation>
    <subcellularLocation>
        <location evidence="1">Nucleus</location>
    </subcellularLocation>
</comment>
<evidence type="ECO:0000256" key="3">
    <source>
        <dbReference type="ARBA" id="ARBA00022490"/>
    </source>
</evidence>
<accession>A0A1Y2CSP4</accession>
<protein>
    <recommendedName>
        <fullName evidence="8">Sperm-tail PG-rich repeat-containing protein 2</fullName>
    </recommendedName>
</protein>
<dbReference type="GO" id="GO:0005634">
    <property type="term" value="C:nucleus"/>
    <property type="evidence" value="ECO:0007669"/>
    <property type="project" value="UniProtKB-SubCell"/>
</dbReference>
<dbReference type="Pfam" id="PF07004">
    <property type="entry name" value="SHIPPO-rpt"/>
    <property type="match status" value="4"/>
</dbReference>
<evidence type="ECO:0000256" key="1">
    <source>
        <dbReference type="ARBA" id="ARBA00004123"/>
    </source>
</evidence>
<feature type="region of interest" description="Disordered" evidence="5">
    <location>
        <begin position="196"/>
        <end position="223"/>
    </location>
</feature>
<dbReference type="GO" id="GO:0005737">
    <property type="term" value="C:cytoplasm"/>
    <property type="evidence" value="ECO:0007669"/>
    <property type="project" value="UniProtKB-SubCell"/>
</dbReference>
<keyword evidence="4" id="KW-0539">Nucleus</keyword>
<dbReference type="InterPro" id="IPR010736">
    <property type="entry name" value="SHIPPO-rpt"/>
</dbReference>
<evidence type="ECO:0000256" key="4">
    <source>
        <dbReference type="ARBA" id="ARBA00023242"/>
    </source>
</evidence>
<dbReference type="GO" id="GO:0003682">
    <property type="term" value="F:chromatin binding"/>
    <property type="evidence" value="ECO:0007669"/>
    <property type="project" value="TreeGrafter"/>
</dbReference>
<sequence>MTSTAPSGASPLSLRSKDAKKQKHLKLFVHPPSIPTRFQTFHFDDNEDKGFNSTAPRFNNHLDELPGPGYYNRKDKESEFVMLDPTSLSKRGYGVGFASKTRRFQKPPTDLEIIPKVGPAQYTTTNEPQYSYSLSNSISSNFRQRIAKLESTVYPHKLTPGPASYETFGASKALLRTRVEENGAAYVFKSRTKKSEINNAESTPGRDAPPPGAYNIPDEKNPRAGATAAFKSTTRPGIKISSPPAVGPGSYNIAQQPQLPVKKYRAKFKSVVQIDHDMTAFRANTPLGPGQYDVAKAADSLHKNTNVPHGVFVSASPRFGNLKTAAPPPGFYRPLQEPRNRSFHLNLTDSWLS</sequence>
<reference evidence="6 7" key="1">
    <citation type="submission" date="2016-07" db="EMBL/GenBank/DDBJ databases">
        <title>Pervasive Adenine N6-methylation of Active Genes in Fungi.</title>
        <authorList>
            <consortium name="DOE Joint Genome Institute"/>
            <person name="Mondo S.J."/>
            <person name="Dannebaum R.O."/>
            <person name="Kuo R.C."/>
            <person name="Labutti K."/>
            <person name="Haridas S."/>
            <person name="Kuo A."/>
            <person name="Salamov A."/>
            <person name="Ahrendt S.R."/>
            <person name="Lipzen A."/>
            <person name="Sullivan W."/>
            <person name="Andreopoulos W.B."/>
            <person name="Clum A."/>
            <person name="Lindquist E."/>
            <person name="Daum C."/>
            <person name="Ramamoorthy G.K."/>
            <person name="Gryganskyi A."/>
            <person name="Culley D."/>
            <person name="Magnuson J.K."/>
            <person name="James T.Y."/>
            <person name="O'Malley M.A."/>
            <person name="Stajich J.E."/>
            <person name="Spatafora J.W."/>
            <person name="Visel A."/>
            <person name="Grigoriev I.V."/>
        </authorList>
    </citation>
    <scope>NUCLEOTIDE SEQUENCE [LARGE SCALE GENOMIC DNA]</scope>
    <source>
        <strain evidence="6 7">JEL800</strain>
    </source>
</reference>
<evidence type="ECO:0008006" key="8">
    <source>
        <dbReference type="Google" id="ProtNLM"/>
    </source>
</evidence>
<dbReference type="AlphaFoldDB" id="A0A1Y2CSP4"/>
<dbReference type="GO" id="GO:0042393">
    <property type="term" value="F:histone binding"/>
    <property type="evidence" value="ECO:0007669"/>
    <property type="project" value="TreeGrafter"/>
</dbReference>
<gene>
    <name evidence="6" type="ORF">BCR33DRAFT_713663</name>
</gene>
<feature type="region of interest" description="Disordered" evidence="5">
    <location>
        <begin position="1"/>
        <end position="21"/>
    </location>
</feature>
<keyword evidence="3" id="KW-0963">Cytoplasm</keyword>
<organism evidence="6 7">
    <name type="scientific">Rhizoclosmatium globosum</name>
    <dbReference type="NCBI Taxonomy" id="329046"/>
    <lineage>
        <taxon>Eukaryota</taxon>
        <taxon>Fungi</taxon>
        <taxon>Fungi incertae sedis</taxon>
        <taxon>Chytridiomycota</taxon>
        <taxon>Chytridiomycota incertae sedis</taxon>
        <taxon>Chytridiomycetes</taxon>
        <taxon>Chytridiales</taxon>
        <taxon>Chytriomycetaceae</taxon>
        <taxon>Rhizoclosmatium</taxon>
    </lineage>
</organism>